<dbReference type="EMBL" id="JARAKH010000036">
    <property type="protein sequence ID" value="KAK8383846.1"/>
    <property type="molecule type" value="Genomic_DNA"/>
</dbReference>
<feature type="compositionally biased region" description="Low complexity" evidence="6">
    <location>
        <begin position="399"/>
        <end position="415"/>
    </location>
</feature>
<organism evidence="8 9">
    <name type="scientific">Scylla paramamosain</name>
    <name type="common">Mud crab</name>
    <dbReference type="NCBI Taxonomy" id="85552"/>
    <lineage>
        <taxon>Eukaryota</taxon>
        <taxon>Metazoa</taxon>
        <taxon>Ecdysozoa</taxon>
        <taxon>Arthropoda</taxon>
        <taxon>Crustacea</taxon>
        <taxon>Multicrustacea</taxon>
        <taxon>Malacostraca</taxon>
        <taxon>Eumalacostraca</taxon>
        <taxon>Eucarida</taxon>
        <taxon>Decapoda</taxon>
        <taxon>Pleocyemata</taxon>
        <taxon>Brachyura</taxon>
        <taxon>Eubrachyura</taxon>
        <taxon>Portunoidea</taxon>
        <taxon>Portunidae</taxon>
        <taxon>Portuninae</taxon>
        <taxon>Scylla</taxon>
    </lineage>
</organism>
<keyword evidence="3 5" id="KW-0720">Serine protease</keyword>
<evidence type="ECO:0000256" key="6">
    <source>
        <dbReference type="SAM" id="MobiDB-lite"/>
    </source>
</evidence>
<dbReference type="Pfam" id="PF00089">
    <property type="entry name" value="Trypsin"/>
    <property type="match status" value="1"/>
</dbReference>
<dbReference type="PROSITE" id="PS00135">
    <property type="entry name" value="TRYPSIN_SER"/>
    <property type="match status" value="1"/>
</dbReference>
<feature type="region of interest" description="Disordered" evidence="6">
    <location>
        <begin position="123"/>
        <end position="179"/>
    </location>
</feature>
<dbReference type="Proteomes" id="UP001487740">
    <property type="component" value="Unassembled WGS sequence"/>
</dbReference>
<feature type="compositionally biased region" description="Low complexity" evidence="6">
    <location>
        <begin position="126"/>
        <end position="155"/>
    </location>
</feature>
<proteinExistence type="predicted"/>
<feature type="compositionally biased region" description="Low complexity" evidence="6">
    <location>
        <begin position="520"/>
        <end position="539"/>
    </location>
</feature>
<dbReference type="SMART" id="SM00020">
    <property type="entry name" value="Tryp_SPc"/>
    <property type="match status" value="1"/>
</dbReference>
<feature type="region of interest" description="Disordered" evidence="6">
    <location>
        <begin position="297"/>
        <end position="318"/>
    </location>
</feature>
<dbReference type="PROSITE" id="PS00134">
    <property type="entry name" value="TRYPSIN_HIS"/>
    <property type="match status" value="1"/>
</dbReference>
<dbReference type="FunFam" id="2.40.10.10:FF:000006">
    <property type="entry name" value="Serine proteinase stubble"/>
    <property type="match status" value="1"/>
</dbReference>
<feature type="region of interest" description="Disordered" evidence="6">
    <location>
        <begin position="510"/>
        <end position="552"/>
    </location>
</feature>
<feature type="region of interest" description="Disordered" evidence="6">
    <location>
        <begin position="390"/>
        <end position="457"/>
    </location>
</feature>
<dbReference type="InterPro" id="IPR043504">
    <property type="entry name" value="Peptidase_S1_PA_chymotrypsin"/>
</dbReference>
<sequence>MMNVSSEAVRDEGEDSVVLPGIVEVNDGDKTSSLHTTTHRTTTKVAMESSTSPTSTKGTTANQDTTQHTKVTENEEDEVATVIPDSEGITEAVPFMTLPDDHEGMSTLVSEGFDVTDALLDDVSDSSHSTQAQRSSSHLPPTTPLSQPTTPPRSTFAPRPAMFRPKPLRTTTSPRTPLDTTQTTLALTTPTVIDKMTSDGFSMSTLPTTTENTPDDHWATPETTGDVPVQTWTLSPQRPIMEIRPQTLPTTTTPEMTTTEENDDFLLFWTLSPQPPIANARPQTTTAPDKDDPFAFWTTKPPVQSQRPNTRIPDDLDPMLTWTTTSTARPQGLDDHDLYLEPVVVPGDVLQHITGDLLERHPNSTTTATSARPWASSTYTIHTIPYPLPSDNTIVQSGTPHSTTTVTTKTPTATTRRSKPPKRRKSTTTTSTTTPAHPFPSLATTTRPPPTTDAPISPIDQFIVDFINSSPPEEEFTTTTVTPEPPPPIDLELLTQLFNLTNIIPGEEGFVPPLPPLFPPTTTTTTTTTTPRPRPSTTTTRRRPKPRPTWNYRTTCGVRPLAREGRIVNGELSEYAEWPWQALVKESTWLGIFTKNKCGGVLLNRRYVLTAAHCQPGFLASLIVVLGEYDLSDDYEPKRVVQRNVKRVVVHRGYVAKTFDNDLALLEMERPVTYDEHIVPICMPKGNEDFVGQMGYVTGWGRLSYGGPVPAKLNEVALPVIENHECQQWFNEAGHPKKIKPEFFCAGYKEGRKDSCEGDSGGPLSIRGDDGRWILAGTVSHGIKCAYPNLPGVYMRMTYYKPWIRSIIN</sequence>
<dbReference type="Gene3D" id="2.40.10.10">
    <property type="entry name" value="Trypsin-like serine proteases"/>
    <property type="match status" value="1"/>
</dbReference>
<dbReference type="InterPro" id="IPR018114">
    <property type="entry name" value="TRYPSIN_HIS"/>
</dbReference>
<evidence type="ECO:0000256" key="5">
    <source>
        <dbReference type="RuleBase" id="RU363034"/>
    </source>
</evidence>
<feature type="compositionally biased region" description="Low complexity" evidence="6">
    <location>
        <begin position="49"/>
        <end position="60"/>
    </location>
</feature>
<dbReference type="GO" id="GO:0006508">
    <property type="term" value="P:proteolysis"/>
    <property type="evidence" value="ECO:0007669"/>
    <property type="project" value="UniProtKB-KW"/>
</dbReference>
<feature type="region of interest" description="Disordered" evidence="6">
    <location>
        <begin position="207"/>
        <end position="229"/>
    </location>
</feature>
<dbReference type="InterPro" id="IPR001314">
    <property type="entry name" value="Peptidase_S1A"/>
</dbReference>
<dbReference type="InterPro" id="IPR009003">
    <property type="entry name" value="Peptidase_S1_PA"/>
</dbReference>
<dbReference type="SUPFAM" id="SSF50494">
    <property type="entry name" value="Trypsin-like serine proteases"/>
    <property type="match status" value="1"/>
</dbReference>
<dbReference type="PRINTS" id="PR00722">
    <property type="entry name" value="CHYMOTRYPSIN"/>
</dbReference>
<feature type="domain" description="Peptidase S1" evidence="7">
    <location>
        <begin position="567"/>
        <end position="809"/>
    </location>
</feature>
<keyword evidence="1 5" id="KW-0645">Protease</keyword>
<dbReference type="CDD" id="cd00190">
    <property type="entry name" value="Tryp_SPc"/>
    <property type="match status" value="1"/>
</dbReference>
<dbReference type="PANTHER" id="PTHR24252">
    <property type="entry name" value="ACROSIN-RELATED"/>
    <property type="match status" value="1"/>
</dbReference>
<dbReference type="InterPro" id="IPR033116">
    <property type="entry name" value="TRYPSIN_SER"/>
</dbReference>
<accession>A0AAW0T915</accession>
<protein>
    <recommendedName>
        <fullName evidence="7">Peptidase S1 domain-containing protein</fullName>
    </recommendedName>
</protein>
<feature type="compositionally biased region" description="Low complexity" evidence="6">
    <location>
        <begin position="164"/>
        <end position="179"/>
    </location>
</feature>
<dbReference type="GO" id="GO:0004252">
    <property type="term" value="F:serine-type endopeptidase activity"/>
    <property type="evidence" value="ECO:0007669"/>
    <property type="project" value="InterPro"/>
</dbReference>
<keyword evidence="4" id="KW-1015">Disulfide bond</keyword>
<dbReference type="InterPro" id="IPR001254">
    <property type="entry name" value="Trypsin_dom"/>
</dbReference>
<feature type="region of interest" description="Disordered" evidence="6">
    <location>
        <begin position="23"/>
        <end position="78"/>
    </location>
</feature>
<dbReference type="PROSITE" id="PS50240">
    <property type="entry name" value="TRYPSIN_DOM"/>
    <property type="match status" value="1"/>
</dbReference>
<gene>
    <name evidence="8" type="ORF">O3P69_015941</name>
</gene>
<evidence type="ECO:0000256" key="2">
    <source>
        <dbReference type="ARBA" id="ARBA00022801"/>
    </source>
</evidence>
<keyword evidence="2 5" id="KW-0378">Hydrolase</keyword>
<dbReference type="PANTHER" id="PTHR24252:SF7">
    <property type="entry name" value="HYALIN"/>
    <property type="match status" value="1"/>
</dbReference>
<feature type="compositionally biased region" description="Basic residues" evidence="6">
    <location>
        <begin position="416"/>
        <end position="426"/>
    </location>
</feature>
<evidence type="ECO:0000259" key="7">
    <source>
        <dbReference type="PROSITE" id="PS50240"/>
    </source>
</evidence>
<dbReference type="AlphaFoldDB" id="A0AAW0T915"/>
<evidence type="ECO:0000256" key="3">
    <source>
        <dbReference type="ARBA" id="ARBA00022825"/>
    </source>
</evidence>
<reference evidence="8 9" key="1">
    <citation type="submission" date="2023-03" db="EMBL/GenBank/DDBJ databases">
        <title>High-quality genome of Scylla paramamosain provides insights in environmental adaptation.</title>
        <authorList>
            <person name="Zhang L."/>
        </authorList>
    </citation>
    <scope>NUCLEOTIDE SEQUENCE [LARGE SCALE GENOMIC DNA]</scope>
    <source>
        <strain evidence="8">LZ_2023a</strain>
        <tissue evidence="8">Muscle</tissue>
    </source>
</reference>
<evidence type="ECO:0000256" key="4">
    <source>
        <dbReference type="ARBA" id="ARBA00023157"/>
    </source>
</evidence>
<name>A0AAW0T915_SCYPA</name>
<evidence type="ECO:0000313" key="9">
    <source>
        <dbReference type="Proteomes" id="UP001487740"/>
    </source>
</evidence>
<evidence type="ECO:0000256" key="1">
    <source>
        <dbReference type="ARBA" id="ARBA00022670"/>
    </source>
</evidence>
<comment type="caution">
    <text evidence="8">The sequence shown here is derived from an EMBL/GenBank/DDBJ whole genome shotgun (WGS) entry which is preliminary data.</text>
</comment>
<evidence type="ECO:0000313" key="8">
    <source>
        <dbReference type="EMBL" id="KAK8383846.1"/>
    </source>
</evidence>
<keyword evidence="9" id="KW-1185">Reference proteome</keyword>